<evidence type="ECO:0000313" key="1">
    <source>
        <dbReference type="EMBL" id="KAK2657778.1"/>
    </source>
</evidence>
<dbReference type="Gene3D" id="3.60.10.10">
    <property type="entry name" value="Endonuclease/exonuclease/phosphatase"/>
    <property type="match status" value="1"/>
</dbReference>
<comment type="caution">
    <text evidence="1">The sequence shown here is derived from an EMBL/GenBank/DDBJ whole genome shotgun (WGS) entry which is preliminary data.</text>
</comment>
<name>A0AAE0CP67_9ROSI</name>
<reference evidence="1" key="1">
    <citation type="journal article" date="2023" name="Plant J.">
        <title>Genome sequences and population genomics provide insights into the demographic history, inbreeding, and mutation load of two 'living fossil' tree species of Dipteronia.</title>
        <authorList>
            <person name="Feng Y."/>
            <person name="Comes H.P."/>
            <person name="Chen J."/>
            <person name="Zhu S."/>
            <person name="Lu R."/>
            <person name="Zhang X."/>
            <person name="Li P."/>
            <person name="Qiu J."/>
            <person name="Olsen K.M."/>
            <person name="Qiu Y."/>
        </authorList>
    </citation>
    <scope>NUCLEOTIDE SEQUENCE</scope>
    <source>
        <strain evidence="1">KIB01</strain>
    </source>
</reference>
<keyword evidence="2" id="KW-1185">Reference proteome</keyword>
<proteinExistence type="predicted"/>
<dbReference type="PANTHER" id="PTHR33710:SF77">
    <property type="entry name" value="DNASE I-LIKE SUPERFAMILY PROTEIN"/>
    <property type="match status" value="1"/>
</dbReference>
<gene>
    <name evidence="1" type="ORF">Ddye_010830</name>
</gene>
<evidence type="ECO:0000313" key="2">
    <source>
        <dbReference type="Proteomes" id="UP001280121"/>
    </source>
</evidence>
<dbReference type="InterPro" id="IPR036691">
    <property type="entry name" value="Endo/exonu/phosph_ase_sf"/>
</dbReference>
<accession>A0AAE0CP67</accession>
<dbReference type="PANTHER" id="PTHR33710">
    <property type="entry name" value="BNAC02G09200D PROTEIN"/>
    <property type="match status" value="1"/>
</dbReference>
<organism evidence="1 2">
    <name type="scientific">Dipteronia dyeriana</name>
    <dbReference type="NCBI Taxonomy" id="168575"/>
    <lineage>
        <taxon>Eukaryota</taxon>
        <taxon>Viridiplantae</taxon>
        <taxon>Streptophyta</taxon>
        <taxon>Embryophyta</taxon>
        <taxon>Tracheophyta</taxon>
        <taxon>Spermatophyta</taxon>
        <taxon>Magnoliopsida</taxon>
        <taxon>eudicotyledons</taxon>
        <taxon>Gunneridae</taxon>
        <taxon>Pentapetalae</taxon>
        <taxon>rosids</taxon>
        <taxon>malvids</taxon>
        <taxon>Sapindales</taxon>
        <taxon>Sapindaceae</taxon>
        <taxon>Hippocastanoideae</taxon>
        <taxon>Acereae</taxon>
        <taxon>Dipteronia</taxon>
    </lineage>
</organism>
<dbReference type="EMBL" id="JANJYI010000003">
    <property type="protein sequence ID" value="KAK2657778.1"/>
    <property type="molecule type" value="Genomic_DNA"/>
</dbReference>
<evidence type="ECO:0008006" key="3">
    <source>
        <dbReference type="Google" id="ProtNLM"/>
    </source>
</evidence>
<dbReference type="AlphaFoldDB" id="A0AAE0CP67"/>
<protein>
    <recommendedName>
        <fullName evidence="3">DUF4283 domain-containing protein</fullName>
    </recommendedName>
</protein>
<dbReference type="SUPFAM" id="SSF56219">
    <property type="entry name" value="DNase I-like"/>
    <property type="match status" value="1"/>
</dbReference>
<dbReference type="Proteomes" id="UP001280121">
    <property type="component" value="Unassembled WGS sequence"/>
</dbReference>
<sequence length="250" mass="28848">MERNRFWQRGPWHFGKSLIVLEKPEGSSDVSKLGFIKVEFWVQIHNIPIMCMNQRTAKWLAEQVGGVIEIPSESRECWGLGNPRAFSLEKAVEETFPDLVFFSEMKIRGSKADQIRKLLGWFAGGICVDSNGHIYAWVLIEDDFRWHFSGFYGEPIVRYRAFSWGLLRRLRNIDVFSRWCGGDFNELLSRNEKNGGPDKSFFGMSLFREVVDDCDLADLGFSGPSYTSNNKREGKDIVQERLNRFLADPS</sequence>